<dbReference type="OrthoDB" id="6769802at2759"/>
<evidence type="ECO:0000313" key="2">
    <source>
        <dbReference type="Proteomes" id="UP001154078"/>
    </source>
</evidence>
<dbReference type="EMBL" id="OV121139">
    <property type="protein sequence ID" value="CAH0562926.1"/>
    <property type="molecule type" value="Genomic_DNA"/>
</dbReference>
<proteinExistence type="predicted"/>
<accession>A0A9P0FNM4</accession>
<dbReference type="PANTHER" id="PTHR31424:SF3">
    <property type="entry name" value="RING-TYPE DOMAIN-CONTAINING PROTEIN"/>
    <property type="match status" value="1"/>
</dbReference>
<keyword evidence="2" id="KW-1185">Reference proteome</keyword>
<protein>
    <submittedName>
        <fullName evidence="1">Uncharacterized protein</fullName>
    </submittedName>
</protein>
<dbReference type="Proteomes" id="UP001154078">
    <property type="component" value="Chromosome 8"/>
</dbReference>
<organism evidence="1 2">
    <name type="scientific">Brassicogethes aeneus</name>
    <name type="common">Rape pollen beetle</name>
    <name type="synonym">Meligethes aeneus</name>
    <dbReference type="NCBI Taxonomy" id="1431903"/>
    <lineage>
        <taxon>Eukaryota</taxon>
        <taxon>Metazoa</taxon>
        <taxon>Ecdysozoa</taxon>
        <taxon>Arthropoda</taxon>
        <taxon>Hexapoda</taxon>
        <taxon>Insecta</taxon>
        <taxon>Pterygota</taxon>
        <taxon>Neoptera</taxon>
        <taxon>Endopterygota</taxon>
        <taxon>Coleoptera</taxon>
        <taxon>Polyphaga</taxon>
        <taxon>Cucujiformia</taxon>
        <taxon>Nitidulidae</taxon>
        <taxon>Meligethinae</taxon>
        <taxon>Brassicogethes</taxon>
    </lineage>
</organism>
<gene>
    <name evidence="1" type="ORF">MELIAE_LOCUS11939</name>
</gene>
<dbReference type="PANTHER" id="PTHR31424">
    <property type="entry name" value="PROTEIN CBG23806"/>
    <property type="match status" value="1"/>
</dbReference>
<reference evidence="1" key="1">
    <citation type="submission" date="2021-12" db="EMBL/GenBank/DDBJ databases">
        <authorList>
            <person name="King R."/>
        </authorList>
    </citation>
    <scope>NUCLEOTIDE SEQUENCE</scope>
</reference>
<dbReference type="AlphaFoldDB" id="A0A9P0FNM4"/>
<evidence type="ECO:0000313" key="1">
    <source>
        <dbReference type="EMBL" id="CAH0562926.1"/>
    </source>
</evidence>
<sequence length="645" mass="72603">MGRIVILHQQAQLMVCYACFSKVGKTKYNITGKVLELVKKIHPNYIENNNCSPSVLCGTCYFKLKRNTLNHIINYNNFKDRIRRYEEKCCCQICETARFNIVKTKVRKQPPIEKVSVGRPRIRQIDIPQSIKICSLCKSEIHKGLSHSCTLAQKVSNVVNLADTCRQQVVCKILKTEESAQNCSNLTLNKGFGSSLSVQVQSGSSQKKTSPVIDTDTLSKISIDCRLPINTIKKLSYHLRQIDKHLVEPNAVKNLKELSHSLDEYFECVTLSHMESTKNTKSSTPFVFCHNLPELVAFLLKKRDVHENSFHLKFGVDGGGGSLKVCLNLLSDDSVSDNRDEGKNLNSGINKLIIIGLAPETIESYNNLKTLLHTMDLQSVCGLCPYTLAIDMKLIMIFLGLQSNSSSYPCPYCEVCSKHLKDIADPRTIQSISRQNDLWLNETGGNLSKAKLYKSCVNKPLIVGEENTKVLKYVPPPELHLLLGITQRIFDDLKRNTPDIAEAWIRKSNLKLDHYQRFNGNNARRLLKTVEDLAKICPDEWEDSGNSDNDVDILEGAVPEIEIAHPENLKPGSFILAQFKGTGKRLAMTFRYVATILKVFSDDEYQIKCLKSLDKAKTTFDYLETCVSVISKESIIGQLSDTTLD</sequence>
<name>A0A9P0FNM4_BRAAE</name>